<evidence type="ECO:0000313" key="2">
    <source>
        <dbReference type="Proteomes" id="UP001152795"/>
    </source>
</evidence>
<dbReference type="AlphaFoldDB" id="A0A7D9HEF9"/>
<dbReference type="EMBL" id="CACRXK020000369">
    <property type="protein sequence ID" value="CAB3981260.1"/>
    <property type="molecule type" value="Genomic_DNA"/>
</dbReference>
<keyword evidence="2" id="KW-1185">Reference proteome</keyword>
<evidence type="ECO:0000313" key="1">
    <source>
        <dbReference type="EMBL" id="CAB3981260.1"/>
    </source>
</evidence>
<name>A0A7D9HEF9_PARCT</name>
<accession>A0A7D9HEF9</accession>
<proteinExistence type="predicted"/>
<organism evidence="1 2">
    <name type="scientific">Paramuricea clavata</name>
    <name type="common">Red gorgonian</name>
    <name type="synonym">Violescent sea-whip</name>
    <dbReference type="NCBI Taxonomy" id="317549"/>
    <lineage>
        <taxon>Eukaryota</taxon>
        <taxon>Metazoa</taxon>
        <taxon>Cnidaria</taxon>
        <taxon>Anthozoa</taxon>
        <taxon>Octocorallia</taxon>
        <taxon>Malacalcyonacea</taxon>
        <taxon>Plexauridae</taxon>
        <taxon>Paramuricea</taxon>
    </lineage>
</organism>
<protein>
    <submittedName>
        <fullName evidence="1">Uncharacterized protein</fullName>
    </submittedName>
</protein>
<dbReference type="Proteomes" id="UP001152795">
    <property type="component" value="Unassembled WGS sequence"/>
</dbReference>
<sequence>MKRTLRSTVDQVGDVLKEVLFSAINKSGKSPKKLCPERIHSFAEDTPVDRLPCYHQRSDSVTSVIIPDSLVTETVSLIPETIRAVSTSSIHLSYEKPEPRDRRLASDSFEAFLDEVM</sequence>
<comment type="caution">
    <text evidence="1">The sequence shown here is derived from an EMBL/GenBank/DDBJ whole genome shotgun (WGS) entry which is preliminary data.</text>
</comment>
<gene>
    <name evidence="1" type="ORF">PACLA_8A060431</name>
</gene>
<reference evidence="1" key="1">
    <citation type="submission" date="2020-04" db="EMBL/GenBank/DDBJ databases">
        <authorList>
            <person name="Alioto T."/>
            <person name="Alioto T."/>
            <person name="Gomez Garrido J."/>
        </authorList>
    </citation>
    <scope>NUCLEOTIDE SEQUENCE</scope>
    <source>
        <strain evidence="1">A484AB</strain>
    </source>
</reference>